<dbReference type="NCBIfam" id="NF041554">
    <property type="entry name" value="SA1362_fam"/>
    <property type="match status" value="1"/>
</dbReference>
<feature type="transmembrane region" description="Helical" evidence="2">
    <location>
        <begin position="31"/>
        <end position="50"/>
    </location>
</feature>
<evidence type="ECO:0000313" key="3">
    <source>
        <dbReference type="EMBL" id="PQD96546.1"/>
    </source>
</evidence>
<evidence type="ECO:0000256" key="2">
    <source>
        <dbReference type="SAM" id="Phobius"/>
    </source>
</evidence>
<proteinExistence type="predicted"/>
<feature type="compositionally biased region" description="Basic residues" evidence="1">
    <location>
        <begin position="76"/>
        <end position="97"/>
    </location>
</feature>
<dbReference type="InterPro" id="IPR048110">
    <property type="entry name" value="SA1362/YqhP-like"/>
</dbReference>
<protein>
    <submittedName>
        <fullName evidence="3">Uncharacterized protein</fullName>
    </submittedName>
</protein>
<keyword evidence="4" id="KW-1185">Reference proteome</keyword>
<sequence length="136" mass="15474">MNRNKSSIIIYVLLGLAVLGLIYTIQFEAVSFIRSVLIGAVVMGIIYLVYKRFIMKGSTGNSGKERQAYQKAAKVSSKKHKQDTMKPRKSRNRHHNTHGLTVISKETFINRPKKKSNIQLTVIEGKKARKKNRALF</sequence>
<comment type="caution">
    <text evidence="3">The sequence shown here is derived from an EMBL/GenBank/DDBJ whole genome shotgun (WGS) entry which is preliminary data.</text>
</comment>
<dbReference type="EMBL" id="PKOZ01000001">
    <property type="protein sequence ID" value="PQD96546.1"/>
    <property type="molecule type" value="Genomic_DNA"/>
</dbReference>
<gene>
    <name evidence="3" type="ORF">CYL18_01210</name>
</gene>
<keyword evidence="2" id="KW-0472">Membrane</keyword>
<name>A0A2S7N3E0_9BACI</name>
<dbReference type="OrthoDB" id="2989424at2"/>
<feature type="transmembrane region" description="Helical" evidence="2">
    <location>
        <begin position="7"/>
        <end position="25"/>
    </location>
</feature>
<keyword evidence="2" id="KW-0812">Transmembrane</keyword>
<dbReference type="RefSeq" id="WP_104847643.1">
    <property type="nucleotide sequence ID" value="NZ_PKOZ01000001.1"/>
</dbReference>
<dbReference type="AlphaFoldDB" id="A0A2S7N3E0"/>
<feature type="region of interest" description="Disordered" evidence="1">
    <location>
        <begin position="60"/>
        <end position="102"/>
    </location>
</feature>
<evidence type="ECO:0000256" key="1">
    <source>
        <dbReference type="SAM" id="MobiDB-lite"/>
    </source>
</evidence>
<organism evidence="3 4">
    <name type="scientific">Pradoshia eiseniae</name>
    <dbReference type="NCBI Taxonomy" id="2064768"/>
    <lineage>
        <taxon>Bacteria</taxon>
        <taxon>Bacillati</taxon>
        <taxon>Bacillota</taxon>
        <taxon>Bacilli</taxon>
        <taxon>Bacillales</taxon>
        <taxon>Bacillaceae</taxon>
        <taxon>Pradoshia</taxon>
    </lineage>
</organism>
<evidence type="ECO:0000313" key="4">
    <source>
        <dbReference type="Proteomes" id="UP000239663"/>
    </source>
</evidence>
<dbReference type="Proteomes" id="UP000239663">
    <property type="component" value="Unassembled WGS sequence"/>
</dbReference>
<reference evidence="3 4" key="1">
    <citation type="submission" date="2017-12" db="EMBL/GenBank/DDBJ databases">
        <title>Taxonomic description and draft genome of Pradoshia cofamensis Gen. nov., sp. nov., a thermotolerant bacillale isolated from anterior gut of earthworm Eisenia fetida.</title>
        <authorList>
            <person name="Saha T."/>
            <person name="Chakraborty R."/>
        </authorList>
    </citation>
    <scope>NUCLEOTIDE SEQUENCE [LARGE SCALE GENOMIC DNA]</scope>
    <source>
        <strain evidence="3 4">EAG3</strain>
    </source>
</reference>
<keyword evidence="2" id="KW-1133">Transmembrane helix</keyword>
<accession>A0A2S7N3E0</accession>